<dbReference type="Pfam" id="PF25917">
    <property type="entry name" value="BSH_RND"/>
    <property type="match status" value="1"/>
</dbReference>
<dbReference type="Proteomes" id="UP001320898">
    <property type="component" value="Unassembled WGS sequence"/>
</dbReference>
<proteinExistence type="inferred from homology"/>
<dbReference type="PANTHER" id="PTHR32347:SF23">
    <property type="entry name" value="BLL5650 PROTEIN"/>
    <property type="match status" value="1"/>
</dbReference>
<evidence type="ECO:0000259" key="6">
    <source>
        <dbReference type="Pfam" id="PF25917"/>
    </source>
</evidence>
<dbReference type="PANTHER" id="PTHR32347">
    <property type="entry name" value="EFFLUX SYSTEM COMPONENT YKNX-RELATED"/>
    <property type="match status" value="1"/>
</dbReference>
<evidence type="ECO:0000313" key="8">
    <source>
        <dbReference type="Proteomes" id="UP001320898"/>
    </source>
</evidence>
<keyword evidence="5" id="KW-0812">Transmembrane</keyword>
<feature type="domain" description="Multidrug resistance protein MdtA-like barrel-sandwich hybrid" evidence="6">
    <location>
        <begin position="63"/>
        <end position="188"/>
    </location>
</feature>
<dbReference type="SUPFAM" id="SSF111369">
    <property type="entry name" value="HlyD-like secretion proteins"/>
    <property type="match status" value="1"/>
</dbReference>
<dbReference type="RefSeq" id="WP_261616127.1">
    <property type="nucleotide sequence ID" value="NZ_JALIDZ010000005.1"/>
</dbReference>
<name>A0AAW5QXW4_9HYPH</name>
<reference evidence="7 8" key="1">
    <citation type="submission" date="2022-04" db="EMBL/GenBank/DDBJ databases">
        <authorList>
            <person name="Ye Y.-Q."/>
            <person name="Du Z.-J."/>
        </authorList>
    </citation>
    <scope>NUCLEOTIDE SEQUENCE [LARGE SCALE GENOMIC DNA]</scope>
    <source>
        <strain evidence="7 8">A6E488</strain>
    </source>
</reference>
<dbReference type="Gene3D" id="2.40.30.170">
    <property type="match status" value="1"/>
</dbReference>
<evidence type="ECO:0000256" key="5">
    <source>
        <dbReference type="SAM" id="Phobius"/>
    </source>
</evidence>
<feature type="transmembrane region" description="Helical" evidence="5">
    <location>
        <begin position="29"/>
        <end position="49"/>
    </location>
</feature>
<organism evidence="7 8">
    <name type="scientific">Microbaculum marinisediminis</name>
    <dbReference type="NCBI Taxonomy" id="2931392"/>
    <lineage>
        <taxon>Bacteria</taxon>
        <taxon>Pseudomonadati</taxon>
        <taxon>Pseudomonadota</taxon>
        <taxon>Alphaproteobacteria</taxon>
        <taxon>Hyphomicrobiales</taxon>
        <taxon>Tepidamorphaceae</taxon>
        <taxon>Microbaculum</taxon>
    </lineage>
</organism>
<comment type="caution">
    <text evidence="7">The sequence shown here is derived from an EMBL/GenBank/DDBJ whole genome shotgun (WGS) entry which is preliminary data.</text>
</comment>
<evidence type="ECO:0000256" key="2">
    <source>
        <dbReference type="ARBA" id="ARBA00009477"/>
    </source>
</evidence>
<accession>A0AAW5QXW4</accession>
<keyword evidence="8" id="KW-1185">Reference proteome</keyword>
<dbReference type="GO" id="GO:0022857">
    <property type="term" value="F:transmembrane transporter activity"/>
    <property type="evidence" value="ECO:0007669"/>
    <property type="project" value="InterPro"/>
</dbReference>
<dbReference type="GO" id="GO:0030313">
    <property type="term" value="C:cell envelope"/>
    <property type="evidence" value="ECO:0007669"/>
    <property type="project" value="UniProtKB-SubCell"/>
</dbReference>
<gene>
    <name evidence="7" type="ORF">MUB46_11805</name>
</gene>
<dbReference type="Gene3D" id="2.40.50.100">
    <property type="match status" value="1"/>
</dbReference>
<keyword evidence="5" id="KW-1133">Transmembrane helix</keyword>
<dbReference type="InterPro" id="IPR058625">
    <property type="entry name" value="MdtA-like_BSH"/>
</dbReference>
<dbReference type="NCBIfam" id="TIGR01730">
    <property type="entry name" value="RND_mfp"/>
    <property type="match status" value="1"/>
</dbReference>
<evidence type="ECO:0000256" key="3">
    <source>
        <dbReference type="ARBA" id="ARBA00023054"/>
    </source>
</evidence>
<comment type="similarity">
    <text evidence="2">Belongs to the membrane fusion protein (MFP) (TC 8.A.1) family.</text>
</comment>
<dbReference type="InterPro" id="IPR006143">
    <property type="entry name" value="RND_pump_MFP"/>
</dbReference>
<evidence type="ECO:0000256" key="1">
    <source>
        <dbReference type="ARBA" id="ARBA00004196"/>
    </source>
</evidence>
<keyword evidence="3 4" id="KW-0175">Coiled coil</keyword>
<dbReference type="GO" id="GO:0016020">
    <property type="term" value="C:membrane"/>
    <property type="evidence" value="ECO:0007669"/>
    <property type="project" value="InterPro"/>
</dbReference>
<comment type="subcellular location">
    <subcellularLocation>
        <location evidence="1">Cell envelope</location>
    </subcellularLocation>
</comment>
<dbReference type="InterPro" id="IPR050465">
    <property type="entry name" value="UPF0194_transport"/>
</dbReference>
<feature type="coiled-coil region" evidence="4">
    <location>
        <begin position="133"/>
        <end position="160"/>
    </location>
</feature>
<dbReference type="EMBL" id="JALIDZ010000005">
    <property type="protein sequence ID" value="MCT8972543.1"/>
    <property type="molecule type" value="Genomic_DNA"/>
</dbReference>
<evidence type="ECO:0000313" key="7">
    <source>
        <dbReference type="EMBL" id="MCT8972543.1"/>
    </source>
</evidence>
<dbReference type="AlphaFoldDB" id="A0AAW5QXW4"/>
<keyword evidence="5" id="KW-0472">Membrane</keyword>
<protein>
    <submittedName>
        <fullName evidence="7">Efflux RND transporter periplasmic adaptor subunit</fullName>
    </submittedName>
</protein>
<evidence type="ECO:0000256" key="4">
    <source>
        <dbReference type="SAM" id="Coils"/>
    </source>
</evidence>
<sequence>MIAFLTLVYVALLAILVKLKVLPNKPGTWLSTIVWIVLLFVVLFIPMQWGAPAGPARTMTYSVQIIPNVSGVVTEVPVEPNVPLKQGDVLFQLDPTVFQATTDAKRAQLSFETLRLQQYRQLASRDAGTRFQVEQTQAEVDLLRAELQAAEWNLDETTVRAPSDGYVTFLALRPGQRVTSAPFQPAMVFIDTTTKRVVTQINQIYLRHVKVGQPVEIAFKTLPGEIVTGTVDAIIEVASQGQAVIGGTIPTPAQVSAEPFYVRIAFDDPEALARLRPGAVGTAAIYTNSANATHVIRKVMLRMQAILNYLNPVL</sequence>